<accession>A0ACC0M4W0</accession>
<proteinExistence type="predicted"/>
<name>A0ACC0M4W0_RHOML</name>
<protein>
    <submittedName>
        <fullName evidence="1">Uncharacterized protein</fullName>
    </submittedName>
</protein>
<gene>
    <name evidence="1" type="ORF">RHMOL_Rhmol10G0169600</name>
</gene>
<reference evidence="1" key="1">
    <citation type="submission" date="2022-02" db="EMBL/GenBank/DDBJ databases">
        <title>Plant Genome Project.</title>
        <authorList>
            <person name="Zhang R.-G."/>
        </authorList>
    </citation>
    <scope>NUCLEOTIDE SEQUENCE</scope>
    <source>
        <strain evidence="1">AT1</strain>
    </source>
</reference>
<sequence length="210" mass="22180">MAEEGGNGDSGTVIDRPGDEGANQQQETGDAEKDCAREGNPRATVQTEAVGPRIESAGSGAVAEGSPMVGGSSGGGGSSGAVGDDPGPNRTPPRDPARGKGVVAEEEKATEVPIEYREQDVAFRPAKTAATSSHHVPVTKQDIAEHLPDDWLARLLEENPEIGEIVLKAKEERARAIAAWEAAEKAERERKDREEPLREVEAEERAAKEA</sequence>
<evidence type="ECO:0000313" key="2">
    <source>
        <dbReference type="Proteomes" id="UP001062846"/>
    </source>
</evidence>
<comment type="caution">
    <text evidence="1">The sequence shown here is derived from an EMBL/GenBank/DDBJ whole genome shotgun (WGS) entry which is preliminary data.</text>
</comment>
<keyword evidence="2" id="KW-1185">Reference proteome</keyword>
<organism evidence="1 2">
    <name type="scientific">Rhododendron molle</name>
    <name type="common">Chinese azalea</name>
    <name type="synonym">Azalea mollis</name>
    <dbReference type="NCBI Taxonomy" id="49168"/>
    <lineage>
        <taxon>Eukaryota</taxon>
        <taxon>Viridiplantae</taxon>
        <taxon>Streptophyta</taxon>
        <taxon>Embryophyta</taxon>
        <taxon>Tracheophyta</taxon>
        <taxon>Spermatophyta</taxon>
        <taxon>Magnoliopsida</taxon>
        <taxon>eudicotyledons</taxon>
        <taxon>Gunneridae</taxon>
        <taxon>Pentapetalae</taxon>
        <taxon>asterids</taxon>
        <taxon>Ericales</taxon>
        <taxon>Ericaceae</taxon>
        <taxon>Ericoideae</taxon>
        <taxon>Rhodoreae</taxon>
        <taxon>Rhododendron</taxon>
    </lineage>
</organism>
<dbReference type="EMBL" id="CM046397">
    <property type="protein sequence ID" value="KAI8535378.1"/>
    <property type="molecule type" value="Genomic_DNA"/>
</dbReference>
<evidence type="ECO:0000313" key="1">
    <source>
        <dbReference type="EMBL" id="KAI8535378.1"/>
    </source>
</evidence>
<dbReference type="Proteomes" id="UP001062846">
    <property type="component" value="Chromosome 10"/>
</dbReference>